<dbReference type="OrthoDB" id="3267106at2759"/>
<dbReference type="EMBL" id="NHYD01002498">
    <property type="protein sequence ID" value="PPQ86402.1"/>
    <property type="molecule type" value="Genomic_DNA"/>
</dbReference>
<dbReference type="GO" id="GO:0005576">
    <property type="term" value="C:extracellular region"/>
    <property type="evidence" value="ECO:0007669"/>
    <property type="project" value="UniProtKB-SubCell"/>
</dbReference>
<dbReference type="Proteomes" id="UP000283269">
    <property type="component" value="Unassembled WGS sequence"/>
</dbReference>
<feature type="signal peptide" evidence="6">
    <location>
        <begin position="1"/>
        <end position="19"/>
    </location>
</feature>
<evidence type="ECO:0000256" key="4">
    <source>
        <dbReference type="ARBA" id="ARBA00023157"/>
    </source>
</evidence>
<feature type="region of interest" description="Disordered" evidence="5">
    <location>
        <begin position="172"/>
        <end position="196"/>
    </location>
</feature>
<evidence type="ECO:0000259" key="7">
    <source>
        <dbReference type="PROSITE" id="PS52012"/>
    </source>
</evidence>
<keyword evidence="2" id="KW-0964">Secreted</keyword>
<dbReference type="AlphaFoldDB" id="A0A409X6M4"/>
<protein>
    <recommendedName>
        <fullName evidence="7">CFEM domain-containing protein</fullName>
    </recommendedName>
</protein>
<evidence type="ECO:0000256" key="6">
    <source>
        <dbReference type="SAM" id="SignalP"/>
    </source>
</evidence>
<keyword evidence="4" id="KW-1015">Disulfide bond</keyword>
<evidence type="ECO:0000256" key="2">
    <source>
        <dbReference type="ARBA" id="ARBA00022525"/>
    </source>
</evidence>
<evidence type="ECO:0000313" key="8">
    <source>
        <dbReference type="EMBL" id="PPQ86402.1"/>
    </source>
</evidence>
<dbReference type="InParanoid" id="A0A409X6M4"/>
<feature type="domain" description="CFEM" evidence="7">
    <location>
        <begin position="69"/>
        <end position="180"/>
    </location>
</feature>
<keyword evidence="9" id="KW-1185">Reference proteome</keyword>
<proteinExistence type="predicted"/>
<accession>A0A409X6M4</accession>
<feature type="region of interest" description="Disordered" evidence="5">
    <location>
        <begin position="30"/>
        <end position="63"/>
    </location>
</feature>
<feature type="chain" id="PRO_5019548018" description="CFEM domain-containing protein" evidence="6">
    <location>
        <begin position="20"/>
        <end position="227"/>
    </location>
</feature>
<name>A0A409X6M4_PSICY</name>
<dbReference type="Pfam" id="PF05730">
    <property type="entry name" value="CFEM"/>
    <property type="match status" value="1"/>
</dbReference>
<comment type="subcellular location">
    <subcellularLocation>
        <location evidence="1">Secreted</location>
    </subcellularLocation>
</comment>
<evidence type="ECO:0000256" key="3">
    <source>
        <dbReference type="ARBA" id="ARBA00022729"/>
    </source>
</evidence>
<evidence type="ECO:0000313" key="9">
    <source>
        <dbReference type="Proteomes" id="UP000283269"/>
    </source>
</evidence>
<dbReference type="PROSITE" id="PS52012">
    <property type="entry name" value="CFEM"/>
    <property type="match status" value="1"/>
</dbReference>
<sequence>MFSTFSFLFFLQILLPVWSSVSLIPPSTFPSASPSSTSSGSTTSSTTNVSSRSSSSSASVTSTQFPPLTTYTPCGELRRFDLRKNLTCVGCHDIPIIVTNCLAIAIARVNCTSIVDVNCFCVKTEFPAELVGCIQSDCPEQLGTAENLAQQFCNIASASPSLSFSPTSSFSSSTSSVSSSSTSTAPSTSTSSSNTSGAWNLAINRQEIVLGFGMSILGVVSGAYTLW</sequence>
<organism evidence="8 9">
    <name type="scientific">Psilocybe cyanescens</name>
    <dbReference type="NCBI Taxonomy" id="93625"/>
    <lineage>
        <taxon>Eukaryota</taxon>
        <taxon>Fungi</taxon>
        <taxon>Dikarya</taxon>
        <taxon>Basidiomycota</taxon>
        <taxon>Agaricomycotina</taxon>
        <taxon>Agaricomycetes</taxon>
        <taxon>Agaricomycetidae</taxon>
        <taxon>Agaricales</taxon>
        <taxon>Agaricineae</taxon>
        <taxon>Strophariaceae</taxon>
        <taxon>Psilocybe</taxon>
    </lineage>
</organism>
<reference evidence="8 9" key="1">
    <citation type="journal article" date="2018" name="Evol. Lett.">
        <title>Horizontal gene cluster transfer increased hallucinogenic mushroom diversity.</title>
        <authorList>
            <person name="Reynolds H.T."/>
            <person name="Vijayakumar V."/>
            <person name="Gluck-Thaler E."/>
            <person name="Korotkin H.B."/>
            <person name="Matheny P.B."/>
            <person name="Slot J.C."/>
        </authorList>
    </citation>
    <scope>NUCLEOTIDE SEQUENCE [LARGE SCALE GENOMIC DNA]</scope>
    <source>
        <strain evidence="8 9">2631</strain>
    </source>
</reference>
<evidence type="ECO:0000256" key="1">
    <source>
        <dbReference type="ARBA" id="ARBA00004613"/>
    </source>
</evidence>
<evidence type="ECO:0000256" key="5">
    <source>
        <dbReference type="SAM" id="MobiDB-lite"/>
    </source>
</evidence>
<comment type="caution">
    <text evidence="8">The sequence shown here is derived from an EMBL/GenBank/DDBJ whole genome shotgun (WGS) entry which is preliminary data.</text>
</comment>
<gene>
    <name evidence="8" type="ORF">CVT25_003582</name>
</gene>
<keyword evidence="3 6" id="KW-0732">Signal</keyword>
<dbReference type="InterPro" id="IPR008427">
    <property type="entry name" value="Extracellular_membr_CFEM_dom"/>
</dbReference>